<organism evidence="2 3">
    <name type="scientific">Jeotgalibacillus soli</name>
    <dbReference type="NCBI Taxonomy" id="889306"/>
    <lineage>
        <taxon>Bacteria</taxon>
        <taxon>Bacillati</taxon>
        <taxon>Bacillota</taxon>
        <taxon>Bacilli</taxon>
        <taxon>Bacillales</taxon>
        <taxon>Caryophanaceae</taxon>
        <taxon>Jeotgalibacillus</taxon>
    </lineage>
</organism>
<protein>
    <submittedName>
        <fullName evidence="2">Uncharacterized protein</fullName>
    </submittedName>
</protein>
<accession>A0A0C2VMC7</accession>
<feature type="compositionally biased region" description="Basic and acidic residues" evidence="1">
    <location>
        <begin position="1"/>
        <end position="22"/>
    </location>
</feature>
<evidence type="ECO:0000313" key="3">
    <source>
        <dbReference type="Proteomes" id="UP000031938"/>
    </source>
</evidence>
<keyword evidence="3" id="KW-1185">Reference proteome</keyword>
<comment type="caution">
    <text evidence="2">The sequence shown here is derived from an EMBL/GenBank/DDBJ whole genome shotgun (WGS) entry which is preliminary data.</text>
</comment>
<dbReference type="AlphaFoldDB" id="A0A0C2VMC7"/>
<sequence length="48" mass="5708">MKDELDKVLSDDELKKEDKNNQEKNIQSKIETTQTEMKRLKEELGIED</sequence>
<gene>
    <name evidence="2" type="ORF">KP78_27070</name>
</gene>
<evidence type="ECO:0000313" key="2">
    <source>
        <dbReference type="EMBL" id="KIL45163.1"/>
    </source>
</evidence>
<proteinExistence type="predicted"/>
<dbReference type="PATRIC" id="fig|889306.3.peg.2720"/>
<evidence type="ECO:0000256" key="1">
    <source>
        <dbReference type="SAM" id="MobiDB-lite"/>
    </source>
</evidence>
<feature type="region of interest" description="Disordered" evidence="1">
    <location>
        <begin position="1"/>
        <end position="34"/>
    </location>
</feature>
<dbReference type="STRING" id="889306.KP78_27070"/>
<name>A0A0C2VMC7_9BACL</name>
<feature type="compositionally biased region" description="Polar residues" evidence="1">
    <location>
        <begin position="23"/>
        <end position="34"/>
    </location>
</feature>
<reference evidence="2 3" key="1">
    <citation type="submission" date="2015-01" db="EMBL/GenBank/DDBJ databases">
        <title>Genome sequencing of Jeotgalibacillus soli.</title>
        <authorList>
            <person name="Goh K.M."/>
            <person name="Chan K.-G."/>
            <person name="Yaakop A.S."/>
            <person name="Ee R."/>
            <person name="Gan H.M."/>
            <person name="Chan C.S."/>
        </authorList>
    </citation>
    <scope>NUCLEOTIDE SEQUENCE [LARGE SCALE GENOMIC DNA]</scope>
    <source>
        <strain evidence="2 3">P9</strain>
    </source>
</reference>
<dbReference type="EMBL" id="JXRP01000018">
    <property type="protein sequence ID" value="KIL45163.1"/>
    <property type="molecule type" value="Genomic_DNA"/>
</dbReference>
<dbReference type="Proteomes" id="UP000031938">
    <property type="component" value="Unassembled WGS sequence"/>
</dbReference>